<dbReference type="AlphaFoldDB" id="A0AAW9PXS4"/>
<dbReference type="PROSITE" id="PS50110">
    <property type="entry name" value="RESPONSE_REGULATORY"/>
    <property type="match status" value="1"/>
</dbReference>
<dbReference type="RefSeq" id="WP_330484288.1">
    <property type="nucleotide sequence ID" value="NZ_JAZBJZ010000055.1"/>
</dbReference>
<keyword evidence="5" id="KW-1185">Reference proteome</keyword>
<evidence type="ECO:0000256" key="1">
    <source>
        <dbReference type="ARBA" id="ARBA00022801"/>
    </source>
</evidence>
<dbReference type="SMART" id="SM00331">
    <property type="entry name" value="PP2C_SIG"/>
    <property type="match status" value="1"/>
</dbReference>
<dbReference type="Gene3D" id="3.60.40.10">
    <property type="entry name" value="PPM-type phosphatase domain"/>
    <property type="match status" value="1"/>
</dbReference>
<evidence type="ECO:0000313" key="4">
    <source>
        <dbReference type="EMBL" id="MEE3717857.1"/>
    </source>
</evidence>
<dbReference type="Pfam" id="PF07228">
    <property type="entry name" value="SpoIIE"/>
    <property type="match status" value="1"/>
</dbReference>
<reference evidence="4" key="1">
    <citation type="submission" date="2024-01" db="EMBL/GenBank/DDBJ databases">
        <title>Bank of Algae and Cyanobacteria of the Azores (BACA) strain genomes.</title>
        <authorList>
            <person name="Luz R."/>
            <person name="Cordeiro R."/>
            <person name="Fonseca A."/>
            <person name="Goncalves V."/>
        </authorList>
    </citation>
    <scope>NUCLEOTIDE SEQUENCE</scope>
    <source>
        <strain evidence="4">BACA0141</strain>
    </source>
</reference>
<dbReference type="Pfam" id="PF00072">
    <property type="entry name" value="Response_reg"/>
    <property type="match status" value="1"/>
</dbReference>
<keyword evidence="2" id="KW-0597">Phosphoprotein</keyword>
<dbReference type="GO" id="GO:0016791">
    <property type="term" value="F:phosphatase activity"/>
    <property type="evidence" value="ECO:0007669"/>
    <property type="project" value="TreeGrafter"/>
</dbReference>
<evidence type="ECO:0000259" key="3">
    <source>
        <dbReference type="PROSITE" id="PS50110"/>
    </source>
</evidence>
<evidence type="ECO:0000256" key="2">
    <source>
        <dbReference type="PROSITE-ProRule" id="PRU00169"/>
    </source>
</evidence>
<evidence type="ECO:0000313" key="5">
    <source>
        <dbReference type="Proteomes" id="UP001333818"/>
    </source>
</evidence>
<dbReference type="InterPro" id="IPR001932">
    <property type="entry name" value="PPM-type_phosphatase-like_dom"/>
</dbReference>
<dbReference type="SUPFAM" id="SSF52172">
    <property type="entry name" value="CheY-like"/>
    <property type="match status" value="1"/>
</dbReference>
<protein>
    <submittedName>
        <fullName evidence="4">SpoIIE family protein phosphatase</fullName>
    </submittedName>
</protein>
<dbReference type="GO" id="GO:0000160">
    <property type="term" value="P:phosphorelay signal transduction system"/>
    <property type="evidence" value="ECO:0007669"/>
    <property type="project" value="InterPro"/>
</dbReference>
<dbReference type="InterPro" id="IPR011006">
    <property type="entry name" value="CheY-like_superfamily"/>
</dbReference>
<dbReference type="InterPro" id="IPR036457">
    <property type="entry name" value="PPM-type-like_dom_sf"/>
</dbReference>
<dbReference type="InterPro" id="IPR052016">
    <property type="entry name" value="Bact_Sigma-Reg"/>
</dbReference>
<feature type="modified residue" description="4-aspartylphosphate" evidence="2">
    <location>
        <position position="52"/>
    </location>
</feature>
<dbReference type="SMART" id="SM00448">
    <property type="entry name" value="REC"/>
    <property type="match status" value="1"/>
</dbReference>
<dbReference type="EMBL" id="JAZBJZ010000055">
    <property type="protein sequence ID" value="MEE3717857.1"/>
    <property type="molecule type" value="Genomic_DNA"/>
</dbReference>
<dbReference type="PANTHER" id="PTHR43156:SF2">
    <property type="entry name" value="STAGE II SPORULATION PROTEIN E"/>
    <property type="match status" value="1"/>
</dbReference>
<dbReference type="Gene3D" id="3.40.50.2300">
    <property type="match status" value="1"/>
</dbReference>
<dbReference type="InterPro" id="IPR001789">
    <property type="entry name" value="Sig_transdc_resp-reg_receiver"/>
</dbReference>
<dbReference type="Proteomes" id="UP001333818">
    <property type="component" value="Unassembled WGS sequence"/>
</dbReference>
<comment type="caution">
    <text evidence="4">The sequence shown here is derived from an EMBL/GenBank/DDBJ whole genome shotgun (WGS) entry which is preliminary data.</text>
</comment>
<name>A0AAW9PXS4_9CYAN</name>
<feature type="domain" description="Response regulatory" evidence="3">
    <location>
        <begin position="3"/>
        <end position="119"/>
    </location>
</feature>
<dbReference type="PANTHER" id="PTHR43156">
    <property type="entry name" value="STAGE II SPORULATION PROTEIN E-RELATED"/>
    <property type="match status" value="1"/>
</dbReference>
<gene>
    <name evidence="4" type="ORF">V2H45_14035</name>
</gene>
<dbReference type="CDD" id="cd17574">
    <property type="entry name" value="REC_OmpR"/>
    <property type="match status" value="1"/>
</dbReference>
<organism evidence="4 5">
    <name type="scientific">Tumidithrix elongata BACA0141</name>
    <dbReference type="NCBI Taxonomy" id="2716417"/>
    <lineage>
        <taxon>Bacteria</taxon>
        <taxon>Bacillati</taxon>
        <taxon>Cyanobacteriota</taxon>
        <taxon>Cyanophyceae</taxon>
        <taxon>Pseudanabaenales</taxon>
        <taxon>Pseudanabaenaceae</taxon>
        <taxon>Tumidithrix</taxon>
        <taxon>Tumidithrix elongata</taxon>
    </lineage>
</organism>
<keyword evidence="1" id="KW-0378">Hydrolase</keyword>
<sequence>MSQILIIDDDPTMRLTLSRSLKNQGYEVVLAADGGEGLRIAKSLHPSLIICDWMMPVIDGLEVCRSVKATPELANTYFILLTARDQEGDLVQGFETGADDFLAKPPRINELKARVRAGLRLYQANHDLQLQKQLLENELSQAAEYVRSLLPPDLEDDVSIHSCFLPSTQLGGDCFDYYWLDDDNFVVYLLDVSGHGVGSALLSVSVLNLLRTRGLRSRTHPLEATNFRKPSEVLSDLNTNFQMSDHKDMYFTIWYGVYNKNTRQLTYASGGHPPAVLISPDNAQSDAQSKPRLVQQLKTFGLPIGMMPDVEYEETFCEIKAGSALYIFSDGAYEIPLEDDSIWGIEALVDTLMQFPESRISEAGEATSPIEYALSCAKQINKTGQNNLDDDLSLLEVRFSS</sequence>
<accession>A0AAW9PXS4</accession>
<proteinExistence type="predicted"/>